<evidence type="ECO:0000313" key="7">
    <source>
        <dbReference type="Proteomes" id="UP001220509"/>
    </source>
</evidence>
<dbReference type="CDD" id="cd05466">
    <property type="entry name" value="PBP2_LTTR_substrate"/>
    <property type="match status" value="1"/>
</dbReference>
<dbReference type="PRINTS" id="PR00039">
    <property type="entry name" value="HTHLYSR"/>
</dbReference>
<dbReference type="Gene3D" id="3.40.190.290">
    <property type="match status" value="1"/>
</dbReference>
<accession>A0AAX3M3K7</accession>
<comment type="similarity">
    <text evidence="1">Belongs to the LysR transcriptional regulatory family.</text>
</comment>
<keyword evidence="3" id="KW-0238">DNA-binding</keyword>
<dbReference type="InterPro" id="IPR005119">
    <property type="entry name" value="LysR_subst-bd"/>
</dbReference>
<dbReference type="SUPFAM" id="SSF53850">
    <property type="entry name" value="Periplasmic binding protein-like II"/>
    <property type="match status" value="1"/>
</dbReference>
<dbReference type="InterPro" id="IPR000847">
    <property type="entry name" value="LysR_HTH_N"/>
</dbReference>
<evidence type="ECO:0000256" key="1">
    <source>
        <dbReference type="ARBA" id="ARBA00009437"/>
    </source>
</evidence>
<evidence type="ECO:0000256" key="3">
    <source>
        <dbReference type="ARBA" id="ARBA00023125"/>
    </source>
</evidence>
<dbReference type="Gene3D" id="1.10.10.10">
    <property type="entry name" value="Winged helix-like DNA-binding domain superfamily/Winged helix DNA-binding domain"/>
    <property type="match status" value="1"/>
</dbReference>
<organism evidence="6 7">
    <name type="scientific">Paenibacillus kyungheensis</name>
    <dbReference type="NCBI Taxonomy" id="1452732"/>
    <lineage>
        <taxon>Bacteria</taxon>
        <taxon>Bacillati</taxon>
        <taxon>Bacillota</taxon>
        <taxon>Bacilli</taxon>
        <taxon>Bacillales</taxon>
        <taxon>Paenibacillaceae</taxon>
        <taxon>Paenibacillus</taxon>
    </lineage>
</organism>
<dbReference type="GO" id="GO:0032993">
    <property type="term" value="C:protein-DNA complex"/>
    <property type="evidence" value="ECO:0007669"/>
    <property type="project" value="TreeGrafter"/>
</dbReference>
<dbReference type="InterPro" id="IPR036390">
    <property type="entry name" value="WH_DNA-bd_sf"/>
</dbReference>
<dbReference type="Pfam" id="PF03466">
    <property type="entry name" value="LysR_substrate"/>
    <property type="match status" value="1"/>
</dbReference>
<dbReference type="GO" id="GO:0003677">
    <property type="term" value="F:DNA binding"/>
    <property type="evidence" value="ECO:0007669"/>
    <property type="project" value="UniProtKB-KW"/>
</dbReference>
<dbReference type="PANTHER" id="PTHR30346:SF28">
    <property type="entry name" value="HTH-TYPE TRANSCRIPTIONAL REGULATOR CYNR"/>
    <property type="match status" value="1"/>
</dbReference>
<sequence length="295" mass="33339">MELLQLKYFQTVAYTEHISKAAQQLNIAQPSLSLTIKRLEDELGTNLFDRKGRNIQLSSSGKILLKHVNRIFIEIENAQIEILSQEHHIANTIKISISNPRFLTGLISEHINHFPTSKILQSIGVKSEILTSLKKGEIDLGITGHPIQDEELESCLLVDEDIVLVLPSNHRLTGKHEISLSHVADEPFITLANNVEYSDFTTSLCEQAGFIPNIAFEVDSHLLVEIIKLDQGVALLPISVCRTLGLNYVQVTDDSTTYPVSLSWVKHKTLSSSARDFRDFIMSYYEDNYKMFKVY</sequence>
<feature type="domain" description="HTH lysR-type" evidence="5">
    <location>
        <begin position="1"/>
        <end position="58"/>
    </location>
</feature>
<dbReference type="PROSITE" id="PS50931">
    <property type="entry name" value="HTH_LYSR"/>
    <property type="match status" value="1"/>
</dbReference>
<evidence type="ECO:0000313" key="6">
    <source>
        <dbReference type="EMBL" id="WCT56433.1"/>
    </source>
</evidence>
<evidence type="ECO:0000259" key="5">
    <source>
        <dbReference type="PROSITE" id="PS50931"/>
    </source>
</evidence>
<dbReference type="AlphaFoldDB" id="A0AAX3M3K7"/>
<dbReference type="EMBL" id="CP117416">
    <property type="protein sequence ID" value="WCT56433.1"/>
    <property type="molecule type" value="Genomic_DNA"/>
</dbReference>
<evidence type="ECO:0000256" key="4">
    <source>
        <dbReference type="ARBA" id="ARBA00023163"/>
    </source>
</evidence>
<dbReference type="RefSeq" id="WP_273614721.1">
    <property type="nucleotide sequence ID" value="NZ_CP117416.1"/>
</dbReference>
<dbReference type="InterPro" id="IPR036388">
    <property type="entry name" value="WH-like_DNA-bd_sf"/>
</dbReference>
<dbReference type="PANTHER" id="PTHR30346">
    <property type="entry name" value="TRANSCRIPTIONAL DUAL REGULATOR HCAR-RELATED"/>
    <property type="match status" value="1"/>
</dbReference>
<dbReference type="KEGG" id="pka:PQ456_02550"/>
<dbReference type="GO" id="GO:0003700">
    <property type="term" value="F:DNA-binding transcription factor activity"/>
    <property type="evidence" value="ECO:0007669"/>
    <property type="project" value="InterPro"/>
</dbReference>
<dbReference type="Proteomes" id="UP001220509">
    <property type="component" value="Chromosome"/>
</dbReference>
<keyword evidence="2" id="KW-0805">Transcription regulation</keyword>
<dbReference type="FunFam" id="1.10.10.10:FF:000001">
    <property type="entry name" value="LysR family transcriptional regulator"/>
    <property type="match status" value="1"/>
</dbReference>
<keyword evidence="7" id="KW-1185">Reference proteome</keyword>
<gene>
    <name evidence="6" type="ORF">PQ456_02550</name>
</gene>
<keyword evidence="4" id="KW-0804">Transcription</keyword>
<name>A0AAX3M3K7_9BACL</name>
<evidence type="ECO:0000256" key="2">
    <source>
        <dbReference type="ARBA" id="ARBA00023015"/>
    </source>
</evidence>
<reference evidence="6 7" key="1">
    <citation type="submission" date="2023-02" db="EMBL/GenBank/DDBJ databases">
        <title>Genome sequence of Paenibacillus kyungheensis KACC 18744.</title>
        <authorList>
            <person name="Kim S."/>
            <person name="Heo J."/>
            <person name="Kwon S.-W."/>
        </authorList>
    </citation>
    <scope>NUCLEOTIDE SEQUENCE [LARGE SCALE GENOMIC DNA]</scope>
    <source>
        <strain evidence="6 7">KACC 18744</strain>
    </source>
</reference>
<proteinExistence type="inferred from homology"/>
<dbReference type="SUPFAM" id="SSF46785">
    <property type="entry name" value="Winged helix' DNA-binding domain"/>
    <property type="match status" value="1"/>
</dbReference>
<dbReference type="Pfam" id="PF00126">
    <property type="entry name" value="HTH_1"/>
    <property type="match status" value="1"/>
</dbReference>
<protein>
    <submittedName>
        <fullName evidence="6">LysR family transcriptional regulator</fullName>
    </submittedName>
</protein>